<dbReference type="OrthoDB" id="4140137at2"/>
<dbReference type="Pfam" id="PF13581">
    <property type="entry name" value="HATPase_c_2"/>
    <property type="match status" value="1"/>
</dbReference>
<name>A0A1S2PC41_9ACTN</name>
<organism evidence="3 4">
    <name type="scientific">Streptomyces colonosanans</name>
    <dbReference type="NCBI Taxonomy" id="1428652"/>
    <lineage>
        <taxon>Bacteria</taxon>
        <taxon>Bacillati</taxon>
        <taxon>Actinomycetota</taxon>
        <taxon>Actinomycetes</taxon>
        <taxon>Kitasatosporales</taxon>
        <taxon>Streptomycetaceae</taxon>
        <taxon>Streptomyces</taxon>
    </lineage>
</organism>
<dbReference type="SUPFAM" id="SSF55874">
    <property type="entry name" value="ATPase domain of HSP90 chaperone/DNA topoisomerase II/histidine kinase"/>
    <property type="match status" value="1"/>
</dbReference>
<evidence type="ECO:0000313" key="4">
    <source>
        <dbReference type="Proteomes" id="UP000179935"/>
    </source>
</evidence>
<dbReference type="Proteomes" id="UP000179935">
    <property type="component" value="Unassembled WGS sequence"/>
</dbReference>
<dbReference type="PANTHER" id="PTHR35526">
    <property type="entry name" value="ANTI-SIGMA-F FACTOR RSBW-RELATED"/>
    <property type="match status" value="1"/>
</dbReference>
<dbReference type="RefSeq" id="WP_071367024.1">
    <property type="nucleotide sequence ID" value="NZ_MLYP01000042.1"/>
</dbReference>
<evidence type="ECO:0000256" key="1">
    <source>
        <dbReference type="ARBA" id="ARBA00022527"/>
    </source>
</evidence>
<dbReference type="PANTHER" id="PTHR35526:SF3">
    <property type="entry name" value="ANTI-SIGMA-F FACTOR RSBW"/>
    <property type="match status" value="1"/>
</dbReference>
<reference evidence="3 4" key="1">
    <citation type="submission" date="2016-10" db="EMBL/GenBank/DDBJ databases">
        <title>Genome sequence of Streptomyces sp. MUSC 93.</title>
        <authorList>
            <person name="Lee L.-H."/>
            <person name="Ser H.-L."/>
            <person name="Law J.W.-F."/>
        </authorList>
    </citation>
    <scope>NUCLEOTIDE SEQUENCE [LARGE SCALE GENOMIC DNA]</scope>
    <source>
        <strain evidence="3 4">MUSC 93</strain>
    </source>
</reference>
<keyword evidence="1" id="KW-0723">Serine/threonine-protein kinase</keyword>
<keyword evidence="1" id="KW-0418">Kinase</keyword>
<dbReference type="InterPro" id="IPR050267">
    <property type="entry name" value="Anti-sigma-factor_SerPK"/>
</dbReference>
<dbReference type="AlphaFoldDB" id="A0A1S2PC41"/>
<keyword evidence="1" id="KW-0808">Transferase</keyword>
<evidence type="ECO:0000259" key="2">
    <source>
        <dbReference type="Pfam" id="PF13581"/>
    </source>
</evidence>
<dbReference type="CDD" id="cd16936">
    <property type="entry name" value="HATPase_RsbW-like"/>
    <property type="match status" value="1"/>
</dbReference>
<protein>
    <recommendedName>
        <fullName evidence="2">Histidine kinase/HSP90-like ATPase domain-containing protein</fullName>
    </recommendedName>
</protein>
<gene>
    <name evidence="3" type="ORF">BIV24_16240</name>
</gene>
<dbReference type="EMBL" id="MLYP01000042">
    <property type="protein sequence ID" value="OIJ91147.1"/>
    <property type="molecule type" value="Genomic_DNA"/>
</dbReference>
<dbReference type="GO" id="GO:0004674">
    <property type="term" value="F:protein serine/threonine kinase activity"/>
    <property type="evidence" value="ECO:0007669"/>
    <property type="project" value="UniProtKB-KW"/>
</dbReference>
<dbReference type="InterPro" id="IPR003594">
    <property type="entry name" value="HATPase_dom"/>
</dbReference>
<dbReference type="InterPro" id="IPR036890">
    <property type="entry name" value="HATPase_C_sf"/>
</dbReference>
<proteinExistence type="predicted"/>
<sequence>MGARNVEQRKYLASELDAYAHWFTAPDPSSGGCFLALTLFAEFSDTVRTARDMTAAFLRSAGADQIVDDARLVVSELVGNVVNHVVPDRCLALPGGGRRIDVTFKLWPKWLFIGVADEDSTPPMLPVGEPFAPQLVGELSEAVLPDSGRGLLIVQRLATSVWWTPEDKGGKTVWCRFDFDGGSEGELLS</sequence>
<keyword evidence="4" id="KW-1185">Reference proteome</keyword>
<feature type="domain" description="Histidine kinase/HSP90-like ATPase" evidence="2">
    <location>
        <begin position="45"/>
        <end position="176"/>
    </location>
</feature>
<dbReference type="Gene3D" id="3.30.565.10">
    <property type="entry name" value="Histidine kinase-like ATPase, C-terminal domain"/>
    <property type="match status" value="1"/>
</dbReference>
<dbReference type="STRING" id="1428652.BIV24_16240"/>
<comment type="caution">
    <text evidence="3">The sequence shown here is derived from an EMBL/GenBank/DDBJ whole genome shotgun (WGS) entry which is preliminary data.</text>
</comment>
<evidence type="ECO:0000313" key="3">
    <source>
        <dbReference type="EMBL" id="OIJ91147.1"/>
    </source>
</evidence>
<accession>A0A1S2PC41</accession>